<dbReference type="GO" id="GO:0004252">
    <property type="term" value="F:serine-type endopeptidase activity"/>
    <property type="evidence" value="ECO:0007669"/>
    <property type="project" value="InterPro"/>
</dbReference>
<organism evidence="6">
    <name type="scientific">termite gut metagenome</name>
    <dbReference type="NCBI Taxonomy" id="433724"/>
    <lineage>
        <taxon>unclassified sequences</taxon>
        <taxon>metagenomes</taxon>
        <taxon>organismal metagenomes</taxon>
    </lineage>
</organism>
<evidence type="ECO:0000313" key="6">
    <source>
        <dbReference type="EMBL" id="KAA6339921.1"/>
    </source>
</evidence>
<evidence type="ECO:0000256" key="2">
    <source>
        <dbReference type="ARBA" id="ARBA00022801"/>
    </source>
</evidence>
<keyword evidence="1" id="KW-0645">Protease</keyword>
<dbReference type="PRINTS" id="PR00723">
    <property type="entry name" value="SUBTILISIN"/>
</dbReference>
<dbReference type="EMBL" id="SNRY01000498">
    <property type="protein sequence ID" value="KAA6339921.1"/>
    <property type="molecule type" value="Genomic_DNA"/>
</dbReference>
<dbReference type="InterPro" id="IPR034074">
    <property type="entry name" value="Y4bN_pept_dom"/>
</dbReference>
<name>A0A5J4S3Y0_9ZZZZ</name>
<accession>A0A5J4S3Y0</accession>
<dbReference type="GO" id="GO:0006508">
    <property type="term" value="P:proteolysis"/>
    <property type="evidence" value="ECO:0007669"/>
    <property type="project" value="UniProtKB-KW"/>
</dbReference>
<comment type="caution">
    <text evidence="6">The sequence shown here is derived from an EMBL/GenBank/DDBJ whole genome shotgun (WGS) entry which is preliminary data.</text>
</comment>
<gene>
    <name evidence="6" type="ORF">EZS27_012184</name>
</gene>
<dbReference type="AlphaFoldDB" id="A0A5J4S3Y0"/>
<sequence>MDTYEHIFLPSDFVSSEPFTTTMPGRGTARIPLRDRATQAQQLVAKFDAIRSELNEVNESRQALLLPTKGGSYLEFSSGQNYDLITKSLEDSKLGIRLLSARTVFQDNTEITKAIVYVPQGKESLFIKKISDYSNPQKDTIKGNPKNSNLVDSIEDVRLAVLESFWPISERDLIPNETPFWCEAWLRVDEDKDYEAQIGSFVDILNQNDIPYKGQFLHFPERAIILINANRAQLIELMMESDLLSEYRIGQEVASFWSSDCNRGQTEWAEDLLQRMQIEDTDVKVCILDSGVNNGHMLINPILDDENCLTIDQNWGTDDRSDIGGNRGHGTLMAGLVGYGNLQKELESPNTCLITHQLCSVKILPNRGQTEKENWGDFTEQAISRSEIQNPNKILLYCLAVTSDSDVDRGRPSSWSGTIDRMSFGENLNQRLFILSGGNVPSHYWLNYPEGNKLFSVQNPAQSWNALTVGAYTEKEIIQDNRYDRSRRIADSGALSPHSSTSCSWGKWPIKPEVLFEGGNLIKTDANTVDFHEDLELLTTAKNFTLRQFDTINATSAATAQASWVAAKIAYKYPTIWPETIRALIVHSASWTEQMKTQFPNPMDLLRACGYGVPNTDRALYSFENRLTFVAQEVIQPYIKKGNAYKTNEMHFYNFPWPKDLLLSLGSTPIKLKITLSYFIEPSPGEIGWKDKYRYPSFGLRFDLNRVNEDVESFKRRINKEAQQEDENIENIADRQNWIIGSKKRVFGSIHSDIWEGTAAEIADCNLISVFPVIGWWRERHNLRKYNNRGRYALIVSIDTPVEDVQLYSTVQTMIQIPIEVTAN</sequence>
<dbReference type="Pfam" id="PF00082">
    <property type="entry name" value="Peptidase_S8"/>
    <property type="match status" value="1"/>
</dbReference>
<evidence type="ECO:0000256" key="4">
    <source>
        <dbReference type="SAM" id="Coils"/>
    </source>
</evidence>
<dbReference type="SUPFAM" id="SSF52743">
    <property type="entry name" value="Subtilisin-like"/>
    <property type="match status" value="1"/>
</dbReference>
<keyword evidence="3" id="KW-0720">Serine protease</keyword>
<feature type="coiled-coil region" evidence="4">
    <location>
        <begin position="704"/>
        <end position="735"/>
    </location>
</feature>
<protein>
    <recommendedName>
        <fullName evidence="5">Peptidase S8/S53 domain-containing protein</fullName>
    </recommendedName>
</protein>
<proteinExistence type="predicted"/>
<keyword evidence="2" id="KW-0378">Hydrolase</keyword>
<reference evidence="6" key="1">
    <citation type="submission" date="2019-03" db="EMBL/GenBank/DDBJ databases">
        <title>Single cell metagenomics reveals metabolic interactions within the superorganism composed of flagellate Streblomastix strix and complex community of Bacteroidetes bacteria on its surface.</title>
        <authorList>
            <person name="Treitli S.C."/>
            <person name="Kolisko M."/>
            <person name="Husnik F."/>
            <person name="Keeling P."/>
            <person name="Hampl V."/>
        </authorList>
    </citation>
    <scope>NUCLEOTIDE SEQUENCE</scope>
    <source>
        <strain evidence="6">STM</strain>
    </source>
</reference>
<dbReference type="Gene3D" id="3.40.50.200">
    <property type="entry name" value="Peptidase S8/S53 domain"/>
    <property type="match status" value="1"/>
</dbReference>
<dbReference type="InterPro" id="IPR015500">
    <property type="entry name" value="Peptidase_S8_subtilisin-rel"/>
</dbReference>
<feature type="domain" description="Peptidase S8/S53" evidence="5">
    <location>
        <begin position="281"/>
        <end position="612"/>
    </location>
</feature>
<evidence type="ECO:0000256" key="1">
    <source>
        <dbReference type="ARBA" id="ARBA00022670"/>
    </source>
</evidence>
<evidence type="ECO:0000256" key="3">
    <source>
        <dbReference type="ARBA" id="ARBA00022825"/>
    </source>
</evidence>
<dbReference type="InterPro" id="IPR036852">
    <property type="entry name" value="Peptidase_S8/S53_dom_sf"/>
</dbReference>
<evidence type="ECO:0000259" key="5">
    <source>
        <dbReference type="Pfam" id="PF00082"/>
    </source>
</evidence>
<dbReference type="InterPro" id="IPR000209">
    <property type="entry name" value="Peptidase_S8/S53_dom"/>
</dbReference>
<dbReference type="CDD" id="cd04847">
    <property type="entry name" value="Peptidases_S8_Subtilisin_like_2"/>
    <property type="match status" value="1"/>
</dbReference>
<keyword evidence="4" id="KW-0175">Coiled coil</keyword>